<comment type="catalytic activity">
    <reaction evidence="1">
        <text>an L-aminoacyl-L-amino acid + H2O = 2 an L-alpha-amino acid</text>
        <dbReference type="Rhea" id="RHEA:48940"/>
        <dbReference type="ChEBI" id="CHEBI:15377"/>
        <dbReference type="ChEBI" id="CHEBI:59869"/>
        <dbReference type="ChEBI" id="CHEBI:77460"/>
    </reaction>
</comment>
<accession>A0A5M8P3N6</accession>
<dbReference type="EC" id="3.4.-.-" evidence="1"/>
<sequence>MKKTFFSLLLLTAMPQTWACTNLLVGKKASADGSTMVTYSADSYAMYGELYHYPVAKYPAGTLLEVREWDSGKYLGQIAQATETYNVVGNMNEHQLCIGETTFGGREELADSTAIMDYGSLIYIALQRAKTAREAIRVMTGLVEKYGYCSEGESFSIVDKNEVWIMEMVGKGVGNKGAVWVAVRIPEDCIAAHANQSRIHQFPLNDKENCLYAKDVISFAKKKGYYKGADKDFSFANAYNPLDWGGLRFCEARVWSFFNQYTDKGQEWLPYILGETPEPMPLYVKPNKLLSVKNVMDMMRDHYEGTVFDPTQDIAAGPFHSPYRFHPLAFELDGKKYGFERPISTQQTAFTFVGQMRSSLPDAVGGVLWFGVDDARFTVYTPMYACITKIPQCYATGTADFTTFSWESAFWVHNWVANMAYARYNQIIEDVKPLQDQIEKDLITLQANIEPAVLNEADPVAFLTGYSSQMAQITHEQWKKLGEYLIVKYMDGVIKKEDNGQFIKNSYGGSQYPNRPKWDEHFLREIVKQKGNWLEQKELK</sequence>
<dbReference type="GO" id="GO:0016805">
    <property type="term" value="F:dipeptidase activity"/>
    <property type="evidence" value="ECO:0007669"/>
    <property type="project" value="UniProtKB-KW"/>
</dbReference>
<protein>
    <recommendedName>
        <fullName evidence="1">Dipeptidase</fullName>
        <ecNumber evidence="1">3.4.-.-</ecNumber>
    </recommendedName>
</protein>
<dbReference type="AlphaFoldDB" id="A0A5M8P3N6"/>
<name>A0A5M8P3N6_9BACT</name>
<comment type="caution">
    <text evidence="3">The sequence shown here is derived from an EMBL/GenBank/DDBJ whole genome shotgun (WGS) entry which is preliminary data.</text>
</comment>
<gene>
    <name evidence="3" type="ORF">EZS26_000676</name>
</gene>
<dbReference type="PANTHER" id="PTHR12994">
    <property type="entry name" value="SECERNIN"/>
    <property type="match status" value="1"/>
</dbReference>
<reference evidence="3 4" key="1">
    <citation type="submission" date="2019-03" db="EMBL/GenBank/DDBJ databases">
        <title>Single cell metagenomics reveals metabolic interactions within the superorganism composed of flagellate Streblomastix strix and complex community of Bacteroidetes bacteria on its surface.</title>
        <authorList>
            <person name="Treitli S.C."/>
            <person name="Kolisko M."/>
            <person name="Husnik F."/>
            <person name="Keeling P."/>
            <person name="Hampl V."/>
        </authorList>
    </citation>
    <scope>NUCLEOTIDE SEQUENCE [LARGE SCALE GENOMIC DNA]</scope>
    <source>
        <strain evidence="3">St1</strain>
    </source>
</reference>
<organism evidence="3 4">
    <name type="scientific">Candidatus Ordinivivax streblomastigis</name>
    <dbReference type="NCBI Taxonomy" id="2540710"/>
    <lineage>
        <taxon>Bacteria</taxon>
        <taxon>Pseudomonadati</taxon>
        <taxon>Bacteroidota</taxon>
        <taxon>Bacteroidia</taxon>
        <taxon>Bacteroidales</taxon>
        <taxon>Candidatus Ordinivivax</taxon>
    </lineage>
</organism>
<dbReference type="EMBL" id="SNRX01000003">
    <property type="protein sequence ID" value="KAA6303073.1"/>
    <property type="molecule type" value="Genomic_DNA"/>
</dbReference>
<feature type="chain" id="PRO_5024412689" description="Dipeptidase" evidence="2">
    <location>
        <begin position="20"/>
        <end position="540"/>
    </location>
</feature>
<dbReference type="Pfam" id="PF03577">
    <property type="entry name" value="Peptidase_C69"/>
    <property type="match status" value="1"/>
</dbReference>
<keyword evidence="1" id="KW-0645">Protease</keyword>
<proteinExistence type="inferred from homology"/>
<feature type="signal peptide" evidence="2">
    <location>
        <begin position="1"/>
        <end position="19"/>
    </location>
</feature>
<evidence type="ECO:0000313" key="3">
    <source>
        <dbReference type="EMBL" id="KAA6303073.1"/>
    </source>
</evidence>
<dbReference type="Proteomes" id="UP000324575">
    <property type="component" value="Unassembled WGS sequence"/>
</dbReference>
<keyword evidence="2" id="KW-0732">Signal</keyword>
<evidence type="ECO:0000256" key="2">
    <source>
        <dbReference type="SAM" id="SignalP"/>
    </source>
</evidence>
<dbReference type="Gene3D" id="3.60.60.10">
    <property type="entry name" value="Penicillin V Acylase, Chain A"/>
    <property type="match status" value="1"/>
</dbReference>
<evidence type="ECO:0000313" key="4">
    <source>
        <dbReference type="Proteomes" id="UP000324575"/>
    </source>
</evidence>
<dbReference type="GO" id="GO:0006508">
    <property type="term" value="P:proteolysis"/>
    <property type="evidence" value="ECO:0007669"/>
    <property type="project" value="UniProtKB-KW"/>
</dbReference>
<comment type="similarity">
    <text evidence="1">Belongs to the peptidase C69 family.</text>
</comment>
<keyword evidence="1" id="KW-0224">Dipeptidase</keyword>
<dbReference type="PANTHER" id="PTHR12994:SF17">
    <property type="entry name" value="LD30995P"/>
    <property type="match status" value="1"/>
</dbReference>
<dbReference type="GO" id="GO:0070004">
    <property type="term" value="F:cysteine-type exopeptidase activity"/>
    <property type="evidence" value="ECO:0007669"/>
    <property type="project" value="InterPro"/>
</dbReference>
<evidence type="ECO:0000256" key="1">
    <source>
        <dbReference type="RuleBase" id="RU364089"/>
    </source>
</evidence>
<dbReference type="InterPro" id="IPR005322">
    <property type="entry name" value="Peptidase_C69"/>
</dbReference>
<keyword evidence="1 3" id="KW-0378">Hydrolase</keyword>